<evidence type="ECO:0000313" key="2">
    <source>
        <dbReference type="Proteomes" id="UP001055153"/>
    </source>
</evidence>
<name>A0ABQ4SSM6_9HYPH</name>
<proteinExistence type="predicted"/>
<gene>
    <name evidence="1" type="ORF">GMJLKIPL_6635</name>
</gene>
<sequence length="369" mass="37625">MGPREALGADLAPERPGVLAPLSHALLQMSEVGVKARRIGSAPRALREALGLSVFAYRCTRQTRRAPDGQQRLAGEMTPAHVLVGCKPASAAVAADGDLGRAAAIGARAFPRLPAVTTRKDGKLSQPAVSTAKPAFEGLAHVEEEVPPIGDLESGGGARRGCSGVLGRAVAGDDLDTRMATQPRGDGHRRAVGQQVDRASAFEVNEEGAVGPSLADGPIVDADGSWWSRTRQREAVQEAQHRIGAGPHPQVAGQARTGLRAGCKPNPCLGLSEAACPSGSWRHQPWERLGEGAAVAGGMTAVEASDAQAQRHGLAEARQIGGTAIVAAVNGGTGRATGGTSSLSAAHMGEDDEVIGAPGDALDGAARQG</sequence>
<evidence type="ECO:0000313" key="1">
    <source>
        <dbReference type="EMBL" id="GJE04671.1"/>
    </source>
</evidence>
<keyword evidence="2" id="KW-1185">Reference proteome</keyword>
<reference evidence="1" key="2">
    <citation type="submission" date="2021-08" db="EMBL/GenBank/DDBJ databases">
        <authorList>
            <person name="Tani A."/>
            <person name="Ola A."/>
            <person name="Ogura Y."/>
            <person name="Katsura K."/>
            <person name="Hayashi T."/>
        </authorList>
    </citation>
    <scope>NUCLEOTIDE SEQUENCE</scope>
    <source>
        <strain evidence="1">DSM 17168</strain>
    </source>
</reference>
<dbReference type="Proteomes" id="UP001055153">
    <property type="component" value="Unassembled WGS sequence"/>
</dbReference>
<comment type="caution">
    <text evidence="1">The sequence shown here is derived from an EMBL/GenBank/DDBJ whole genome shotgun (WGS) entry which is preliminary data.</text>
</comment>
<organism evidence="1 2">
    <name type="scientific">Methylobacterium isbiliense</name>
    <dbReference type="NCBI Taxonomy" id="315478"/>
    <lineage>
        <taxon>Bacteria</taxon>
        <taxon>Pseudomonadati</taxon>
        <taxon>Pseudomonadota</taxon>
        <taxon>Alphaproteobacteria</taxon>
        <taxon>Hyphomicrobiales</taxon>
        <taxon>Methylobacteriaceae</taxon>
        <taxon>Methylobacterium</taxon>
    </lineage>
</organism>
<dbReference type="EMBL" id="BPQQ01000153">
    <property type="protein sequence ID" value="GJE04671.1"/>
    <property type="molecule type" value="Genomic_DNA"/>
</dbReference>
<protein>
    <submittedName>
        <fullName evidence="1">Uncharacterized protein</fullName>
    </submittedName>
</protein>
<reference evidence="1" key="1">
    <citation type="journal article" date="2021" name="Front. Microbiol.">
        <title>Comprehensive Comparative Genomics and Phenotyping of Methylobacterium Species.</title>
        <authorList>
            <person name="Alessa O."/>
            <person name="Ogura Y."/>
            <person name="Fujitani Y."/>
            <person name="Takami H."/>
            <person name="Hayashi T."/>
            <person name="Sahin N."/>
            <person name="Tani A."/>
        </authorList>
    </citation>
    <scope>NUCLEOTIDE SEQUENCE</scope>
    <source>
        <strain evidence="1">DSM 17168</strain>
    </source>
</reference>
<accession>A0ABQ4SSM6</accession>